<reference evidence="2" key="1">
    <citation type="submission" date="2022-04" db="EMBL/GenBank/DDBJ databases">
        <title>Carnegiea gigantea Genome sequencing and assembly v2.</title>
        <authorList>
            <person name="Copetti D."/>
            <person name="Sanderson M.J."/>
            <person name="Burquez A."/>
            <person name="Wojciechowski M.F."/>
        </authorList>
    </citation>
    <scope>NUCLEOTIDE SEQUENCE</scope>
    <source>
        <strain evidence="2">SGP5-SGP5p</strain>
        <tissue evidence="2">Aerial part</tissue>
    </source>
</reference>
<dbReference type="InterPro" id="IPR003832">
    <property type="entry name" value="DUF212"/>
</dbReference>
<keyword evidence="3" id="KW-1185">Reference proteome</keyword>
<dbReference type="EMBL" id="JAKOGI010000079">
    <property type="protein sequence ID" value="KAJ8445224.1"/>
    <property type="molecule type" value="Genomic_DNA"/>
</dbReference>
<gene>
    <name evidence="2" type="ORF">Cgig2_024430</name>
</gene>
<dbReference type="OrthoDB" id="1909848at2759"/>
<dbReference type="Proteomes" id="UP001153076">
    <property type="component" value="Unassembled WGS sequence"/>
</dbReference>
<dbReference type="PANTHER" id="PTHR31446:SF2">
    <property type="entry name" value="ACID PHOSPHATASE_VANADIUM-DEPENDENT HALOPEROXIDASE-RELATED PROTEIN"/>
    <property type="match status" value="1"/>
</dbReference>
<dbReference type="Pfam" id="PF02681">
    <property type="entry name" value="DUF212"/>
    <property type="match status" value="1"/>
</dbReference>
<feature type="region of interest" description="Disordered" evidence="1">
    <location>
        <begin position="180"/>
        <end position="201"/>
    </location>
</feature>
<dbReference type="CDD" id="cd01610">
    <property type="entry name" value="PAP2_like"/>
    <property type="match status" value="1"/>
</dbReference>
<evidence type="ECO:0000256" key="1">
    <source>
        <dbReference type="SAM" id="MobiDB-lite"/>
    </source>
</evidence>
<name>A0A9Q1KLX3_9CARY</name>
<organism evidence="2 3">
    <name type="scientific">Carnegiea gigantea</name>
    <dbReference type="NCBI Taxonomy" id="171969"/>
    <lineage>
        <taxon>Eukaryota</taxon>
        <taxon>Viridiplantae</taxon>
        <taxon>Streptophyta</taxon>
        <taxon>Embryophyta</taxon>
        <taxon>Tracheophyta</taxon>
        <taxon>Spermatophyta</taxon>
        <taxon>Magnoliopsida</taxon>
        <taxon>eudicotyledons</taxon>
        <taxon>Gunneridae</taxon>
        <taxon>Pentapetalae</taxon>
        <taxon>Caryophyllales</taxon>
        <taxon>Cactineae</taxon>
        <taxon>Cactaceae</taxon>
        <taxon>Cactoideae</taxon>
        <taxon>Echinocereeae</taxon>
        <taxon>Carnegiea</taxon>
    </lineage>
</organism>
<accession>A0A9Q1KLX3</accession>
<dbReference type="PANTHER" id="PTHR31446">
    <property type="entry name" value="ACID PHOSPHATASE/VANADIUM-DEPENDENT HALOPEROXIDASE-RELATED PROTEIN"/>
    <property type="match status" value="1"/>
</dbReference>
<sequence length="269" mass="28742">MSLNCFSLSCKSSKSPVSQLKPKNKLNLSTHSRLNSFCIPNSLSFPSSFSTSTIKCRLQLSFEDIAAITQNKVLIAAGVSAAIGQFSKPFTSFLLYGNHFDFKAVVQAGGFPSTHSSAVVATATSLALERGFSDSIFGLTVVYAALVMYDAQGVRREVGIHARTINKALLMGQTKSVADRDTVDTNESSTNSGSLRFSEEVNGPVNERASGPLIVGTRLRDRLVADTGKESERSNSYTLLKESVGHTEIEVVAGALLGLLVSLTVHAIM</sequence>
<feature type="compositionally biased region" description="Polar residues" evidence="1">
    <location>
        <begin position="185"/>
        <end position="195"/>
    </location>
</feature>
<evidence type="ECO:0000313" key="2">
    <source>
        <dbReference type="EMBL" id="KAJ8445224.1"/>
    </source>
</evidence>
<evidence type="ECO:0000313" key="3">
    <source>
        <dbReference type="Proteomes" id="UP001153076"/>
    </source>
</evidence>
<protein>
    <recommendedName>
        <fullName evidence="4">Acid phosphatase/vanadium-dependent haloperoxidase-related protein</fullName>
    </recommendedName>
</protein>
<dbReference type="AlphaFoldDB" id="A0A9Q1KLX3"/>
<comment type="caution">
    <text evidence="2">The sequence shown here is derived from an EMBL/GenBank/DDBJ whole genome shotgun (WGS) entry which is preliminary data.</text>
</comment>
<proteinExistence type="predicted"/>
<evidence type="ECO:0008006" key="4">
    <source>
        <dbReference type="Google" id="ProtNLM"/>
    </source>
</evidence>